<dbReference type="Proteomes" id="UP000004471">
    <property type="component" value="Unassembled WGS sequence"/>
</dbReference>
<dbReference type="SUPFAM" id="SSF48452">
    <property type="entry name" value="TPR-like"/>
    <property type="match status" value="1"/>
</dbReference>
<dbReference type="AlphaFoldDB" id="F3FFI3"/>
<gene>
    <name evidence="1" type="ORF">PSYJA_08308</name>
</gene>
<dbReference type="PATRIC" id="fig|629262.5.peg.1396"/>
<organism evidence="1 2">
    <name type="scientific">Pseudomonas syringae pv. japonica str. M301072</name>
    <dbReference type="NCBI Taxonomy" id="629262"/>
    <lineage>
        <taxon>Bacteria</taxon>
        <taxon>Pseudomonadati</taxon>
        <taxon>Pseudomonadota</taxon>
        <taxon>Gammaproteobacteria</taxon>
        <taxon>Pseudomonadales</taxon>
        <taxon>Pseudomonadaceae</taxon>
        <taxon>Pseudomonas</taxon>
        <taxon>Pseudomonas syringae</taxon>
    </lineage>
</organism>
<sequence length="802" mass="90515">MEARIKNAEQLKDPAHVRIAVLGIFRIAMQHACVTLGEWVVQALREDSTRLSLLTPVDLASFRHPADGTLVNLLSQLVVAAENIGWKSVGRLYWEKADLSEELRPFVGAARANLESVLHTFVRSRNDGAEGHGLPGDWTPAVDIAVARLLIRGISNFLPTAVKGSNTLYFPPRGDRGPEAVSTLRLVDGNPICYRSLKRTSAGRLQVDAQVQTTLLSRGQVVYEVENVLLGLPQPRTPEYQVSEPSWSDTWRPFVYLPERLASESVFTGRDTEINALSEWADDPDSRKCMVWGDGGVGKTTMVVEFLHRWLEGKTKIEWKPEIITFYTAKKTRWGLSGLEQISVQEIGVADVVLDVARMLTTPKLERPWFEKEPREVVQKLATLQSEMKINRDNHLIILDNTETMANNDADVRALASQINELSRRVGRVILTSRRREQIEALPIQTENWSDEEGADFLRKRGAILGCTAIGQAGPATLKKYSRALINKPIALEVFVQAASTQGTGLEPAFQRVQRMQRQDLGQFLYDDAWGRLSPELRRVLLLMSRLGDNHDQYLLQLCCQRTGVTVAAASEAIEESRGIGSFSRIAGGTQITLSPEFYNYCIERYEVTDGKREPTDDDVSWVRRRYQEFVASAEAKVSDRAIQAFRTPAARAAWKSYGEANYADACNYYETAVLEDSENGWLFDRYAYTLMRMRLLDTALEKARKATLLLPDEAEVHFTRGMIESRLGDMESAIEHLDRAEALGKPKHLCELQKTYAHINSEPQNLIAARECIERALRSAPKDRFYSRFMEEVTRLQRRSL</sequence>
<comment type="caution">
    <text evidence="1">The sequence shown here is derived from an EMBL/GenBank/DDBJ whole genome shotgun (WGS) entry which is preliminary data.</text>
</comment>
<dbReference type="Gene3D" id="1.25.40.10">
    <property type="entry name" value="Tetratricopeptide repeat domain"/>
    <property type="match status" value="1"/>
</dbReference>
<dbReference type="Gene3D" id="3.40.50.300">
    <property type="entry name" value="P-loop containing nucleotide triphosphate hydrolases"/>
    <property type="match status" value="1"/>
</dbReference>
<dbReference type="InterPro" id="IPR011990">
    <property type="entry name" value="TPR-like_helical_dom_sf"/>
</dbReference>
<reference evidence="1 2" key="1">
    <citation type="journal article" date="2011" name="PLoS Pathog.">
        <title>Dynamic evolution of pathogenicity revealed by sequencing and comparative genomics of 19 Pseudomonas syringae isolates.</title>
        <authorList>
            <person name="Baltrus D.A."/>
            <person name="Nishimura M.T."/>
            <person name="Romanchuk A."/>
            <person name="Chang J.H."/>
            <person name="Mukhtar M.S."/>
            <person name="Cherkis K."/>
            <person name="Roach J."/>
            <person name="Grant S.R."/>
            <person name="Jones C.D."/>
            <person name="Dangl J.L."/>
        </authorList>
    </citation>
    <scope>NUCLEOTIDE SEQUENCE [LARGE SCALE GENOMIC DNA]</scope>
    <source>
        <strain evidence="2">M301072PT</strain>
    </source>
</reference>
<evidence type="ECO:0000313" key="2">
    <source>
        <dbReference type="Proteomes" id="UP000004471"/>
    </source>
</evidence>
<name>F3FFI3_PSESX</name>
<proteinExistence type="predicted"/>
<dbReference type="PRINTS" id="PR00449">
    <property type="entry name" value="RASTRNSFRMNG"/>
</dbReference>
<evidence type="ECO:0000313" key="1">
    <source>
        <dbReference type="EMBL" id="EGH28969.1"/>
    </source>
</evidence>
<accession>F3FFI3</accession>
<dbReference type="SUPFAM" id="SSF52540">
    <property type="entry name" value="P-loop containing nucleoside triphosphate hydrolases"/>
    <property type="match status" value="1"/>
</dbReference>
<protein>
    <submittedName>
        <fullName evidence="1">Uncharacterized protein</fullName>
    </submittedName>
</protein>
<dbReference type="EMBL" id="AEAH01000364">
    <property type="protein sequence ID" value="EGH28969.1"/>
    <property type="molecule type" value="Genomic_DNA"/>
</dbReference>
<dbReference type="InterPro" id="IPR027417">
    <property type="entry name" value="P-loop_NTPase"/>
</dbReference>
<dbReference type="HOGENOM" id="CLU_350120_0_0_6"/>